<dbReference type="AlphaFoldDB" id="A0A2K2CQF8"/>
<evidence type="ECO:0000313" key="5">
    <source>
        <dbReference type="Proteomes" id="UP000008810"/>
    </source>
</evidence>
<keyword evidence="2" id="KW-0812">Transmembrane</keyword>
<dbReference type="EnsemblPlants" id="PNT64266">
    <property type="protein sequence ID" value="PNT64266"/>
    <property type="gene ID" value="BRADI_4g26716v3"/>
</dbReference>
<dbReference type="Proteomes" id="UP000008810">
    <property type="component" value="Chromosome 4"/>
</dbReference>
<sequence length="75" mass="8530">MEGKLQGHVMEEQRRAMAEEGNGKADLPLLEELMGMNEKLTKLIELKKDEMQVAKLFNACIIMLGLILVVRNPFM</sequence>
<keyword evidence="2" id="KW-0472">Membrane</keyword>
<feature type="transmembrane region" description="Helical" evidence="2">
    <location>
        <begin position="56"/>
        <end position="74"/>
    </location>
</feature>
<dbReference type="Gramene" id="PNT64266">
    <property type="protein sequence ID" value="PNT64266"/>
    <property type="gene ID" value="BRADI_4g26716v3"/>
</dbReference>
<dbReference type="EMBL" id="CM000883">
    <property type="protein sequence ID" value="PNT64266.1"/>
    <property type="molecule type" value="Genomic_DNA"/>
</dbReference>
<gene>
    <name evidence="3" type="ORF">BRADI_4g26716v3</name>
</gene>
<name>A0A2K2CQF8_BRADI</name>
<evidence type="ECO:0000256" key="1">
    <source>
        <dbReference type="SAM" id="MobiDB-lite"/>
    </source>
</evidence>
<keyword evidence="5" id="KW-1185">Reference proteome</keyword>
<evidence type="ECO:0000256" key="2">
    <source>
        <dbReference type="SAM" id="Phobius"/>
    </source>
</evidence>
<accession>A0A2K2CQF8</accession>
<reference evidence="4" key="3">
    <citation type="submission" date="2018-08" db="UniProtKB">
        <authorList>
            <consortium name="EnsemblPlants"/>
        </authorList>
    </citation>
    <scope>IDENTIFICATION</scope>
    <source>
        <strain evidence="4">cv. Bd21</strain>
    </source>
</reference>
<protein>
    <submittedName>
        <fullName evidence="3 4">Uncharacterized protein</fullName>
    </submittedName>
</protein>
<reference evidence="3" key="2">
    <citation type="submission" date="2017-06" db="EMBL/GenBank/DDBJ databases">
        <title>WGS assembly of Brachypodium distachyon.</title>
        <authorList>
            <consortium name="The International Brachypodium Initiative"/>
            <person name="Lucas S."/>
            <person name="Harmon-Smith M."/>
            <person name="Lail K."/>
            <person name="Tice H."/>
            <person name="Grimwood J."/>
            <person name="Bruce D."/>
            <person name="Barry K."/>
            <person name="Shu S."/>
            <person name="Lindquist E."/>
            <person name="Wang M."/>
            <person name="Pitluck S."/>
            <person name="Vogel J.P."/>
            <person name="Garvin D.F."/>
            <person name="Mockler T.C."/>
            <person name="Schmutz J."/>
            <person name="Rokhsar D."/>
            <person name="Bevan M.W."/>
        </authorList>
    </citation>
    <scope>NUCLEOTIDE SEQUENCE</scope>
    <source>
        <strain evidence="3">Bd21</strain>
    </source>
</reference>
<organism evidence="3">
    <name type="scientific">Brachypodium distachyon</name>
    <name type="common">Purple false brome</name>
    <name type="synonym">Trachynia distachya</name>
    <dbReference type="NCBI Taxonomy" id="15368"/>
    <lineage>
        <taxon>Eukaryota</taxon>
        <taxon>Viridiplantae</taxon>
        <taxon>Streptophyta</taxon>
        <taxon>Embryophyta</taxon>
        <taxon>Tracheophyta</taxon>
        <taxon>Spermatophyta</taxon>
        <taxon>Magnoliopsida</taxon>
        <taxon>Liliopsida</taxon>
        <taxon>Poales</taxon>
        <taxon>Poaceae</taxon>
        <taxon>BOP clade</taxon>
        <taxon>Pooideae</taxon>
        <taxon>Stipodae</taxon>
        <taxon>Brachypodieae</taxon>
        <taxon>Brachypodium</taxon>
    </lineage>
</organism>
<feature type="region of interest" description="Disordered" evidence="1">
    <location>
        <begin position="1"/>
        <end position="21"/>
    </location>
</feature>
<evidence type="ECO:0000313" key="3">
    <source>
        <dbReference type="EMBL" id="PNT64266.1"/>
    </source>
</evidence>
<proteinExistence type="predicted"/>
<reference evidence="3 4" key="1">
    <citation type="journal article" date="2010" name="Nature">
        <title>Genome sequencing and analysis of the model grass Brachypodium distachyon.</title>
        <authorList>
            <consortium name="International Brachypodium Initiative"/>
        </authorList>
    </citation>
    <scope>NUCLEOTIDE SEQUENCE [LARGE SCALE GENOMIC DNA]</scope>
    <source>
        <strain evidence="3 4">Bd21</strain>
    </source>
</reference>
<keyword evidence="2" id="KW-1133">Transmembrane helix</keyword>
<evidence type="ECO:0000313" key="4">
    <source>
        <dbReference type="EnsemblPlants" id="PNT64266"/>
    </source>
</evidence>